<evidence type="ECO:0000313" key="12">
    <source>
        <dbReference type="EMBL" id="WVW82126.1"/>
    </source>
</evidence>
<reference evidence="12" key="4">
    <citation type="submission" date="2024-02" db="EMBL/GenBank/DDBJ databases">
        <title>Comparative genomics of Cryptococcus and Kwoniella reveals pathogenesis evolution and contrasting modes of karyotype evolution via chromosome fusion or intercentromeric recombination.</title>
        <authorList>
            <person name="Coelho M.A."/>
            <person name="David-Palma M."/>
            <person name="Shea T."/>
            <person name="Bowers K."/>
            <person name="McGinley-Smith S."/>
            <person name="Mohammad A.W."/>
            <person name="Gnirke A."/>
            <person name="Yurkov A.M."/>
            <person name="Nowrousian M."/>
            <person name="Sun S."/>
            <person name="Cuomo C.A."/>
            <person name="Heitman J."/>
        </authorList>
    </citation>
    <scope>NUCLEOTIDE SEQUENCE</scope>
    <source>
        <strain evidence="12">CBS 10118</strain>
    </source>
</reference>
<dbReference type="KEGG" id="kbi:30207238"/>
<gene>
    <name evidence="11" type="ORF">I302_02839</name>
    <name evidence="12" type="ORF">I302_104131</name>
</gene>
<evidence type="ECO:0000256" key="6">
    <source>
        <dbReference type="ARBA" id="ARBA00041324"/>
    </source>
</evidence>
<feature type="region of interest" description="Disordered" evidence="9">
    <location>
        <begin position="132"/>
        <end position="200"/>
    </location>
</feature>
<comment type="similarity">
    <text evidence="5">Belongs to the GART family.</text>
</comment>
<keyword evidence="4" id="KW-0658">Purine biosynthesis</keyword>
<evidence type="ECO:0000313" key="11">
    <source>
        <dbReference type="EMBL" id="OCF27989.1"/>
    </source>
</evidence>
<dbReference type="InterPro" id="IPR036477">
    <property type="entry name" value="Formyl_transf_N_sf"/>
</dbReference>
<dbReference type="AlphaFoldDB" id="A0A1B9GAD6"/>
<evidence type="ECO:0000256" key="8">
    <source>
        <dbReference type="ARBA" id="ARBA00047664"/>
    </source>
</evidence>
<dbReference type="SUPFAM" id="SSF53328">
    <property type="entry name" value="Formyltransferase"/>
    <property type="match status" value="2"/>
</dbReference>
<evidence type="ECO:0000256" key="3">
    <source>
        <dbReference type="ARBA" id="ARBA00022679"/>
    </source>
</evidence>
<dbReference type="GO" id="GO:0005737">
    <property type="term" value="C:cytoplasm"/>
    <property type="evidence" value="ECO:0007669"/>
    <property type="project" value="TreeGrafter"/>
</dbReference>
<organism evidence="11">
    <name type="scientific">Kwoniella bestiolae CBS 10118</name>
    <dbReference type="NCBI Taxonomy" id="1296100"/>
    <lineage>
        <taxon>Eukaryota</taxon>
        <taxon>Fungi</taxon>
        <taxon>Dikarya</taxon>
        <taxon>Basidiomycota</taxon>
        <taxon>Agaricomycotina</taxon>
        <taxon>Tremellomycetes</taxon>
        <taxon>Tremellales</taxon>
        <taxon>Cryptococcaceae</taxon>
        <taxon>Kwoniella</taxon>
    </lineage>
</organism>
<dbReference type="PROSITE" id="PS00373">
    <property type="entry name" value="GART"/>
    <property type="match status" value="1"/>
</dbReference>
<evidence type="ECO:0000259" key="10">
    <source>
        <dbReference type="Pfam" id="PF00551"/>
    </source>
</evidence>
<dbReference type="VEuPathDB" id="FungiDB:I302_02839"/>
<dbReference type="Gene3D" id="3.40.50.170">
    <property type="entry name" value="Formyl transferase, N-terminal domain"/>
    <property type="match status" value="1"/>
</dbReference>
<comment type="catalytic activity">
    <reaction evidence="8">
        <text>N(1)-(5-phospho-beta-D-ribosyl)glycinamide + (6R)-10-formyltetrahydrofolate = N(2)-formyl-N(1)-(5-phospho-beta-D-ribosyl)glycinamide + (6S)-5,6,7,8-tetrahydrofolate + H(+)</text>
        <dbReference type="Rhea" id="RHEA:15053"/>
        <dbReference type="ChEBI" id="CHEBI:15378"/>
        <dbReference type="ChEBI" id="CHEBI:57453"/>
        <dbReference type="ChEBI" id="CHEBI:143788"/>
        <dbReference type="ChEBI" id="CHEBI:147286"/>
        <dbReference type="ChEBI" id="CHEBI:195366"/>
        <dbReference type="EC" id="2.1.2.2"/>
    </reaction>
</comment>
<accession>A0A1B9GAD6</accession>
<dbReference type="STRING" id="1296100.A0A1B9GAD6"/>
<keyword evidence="3 11" id="KW-0808">Transferase</keyword>
<dbReference type="Proteomes" id="UP000092730">
    <property type="component" value="Chromosome 2"/>
</dbReference>
<feature type="domain" description="Formyl transferase N-terminal" evidence="10">
    <location>
        <begin position="16"/>
        <end position="125"/>
    </location>
</feature>
<evidence type="ECO:0000256" key="9">
    <source>
        <dbReference type="SAM" id="MobiDB-lite"/>
    </source>
</evidence>
<evidence type="ECO:0000256" key="5">
    <source>
        <dbReference type="ARBA" id="ARBA00038440"/>
    </source>
</evidence>
<evidence type="ECO:0000256" key="7">
    <source>
        <dbReference type="ARBA" id="ARBA00041682"/>
    </source>
</evidence>
<feature type="compositionally biased region" description="Basic and acidic residues" evidence="9">
    <location>
        <begin position="157"/>
        <end position="193"/>
    </location>
</feature>
<evidence type="ECO:0000313" key="13">
    <source>
        <dbReference type="Proteomes" id="UP000092730"/>
    </source>
</evidence>
<dbReference type="GeneID" id="30207238"/>
<dbReference type="EC" id="2.1.2.2" evidence="2"/>
<sequence length="302" mass="33039">MTTLHETIIPTKRVRRITVLISGSGSNLQALLDASNTPSLPNSQITHVLSSRSNAYGLTRAKTHTPPIPTSVCALKTFQNRNPGSTREDYDCEVARQIIESKPDLVVLAGWMHILSDKFLRILNGEIPPPGAPALPPPKVDSLPSGTEAIPSMKNLSLDDKEKPTSSSQEGDRLEKKEVEGKEETKEANKKTVELPSPPPTQQFPIPIINLHPALPGAFDGANAIGRAFDAFNNGEIEHTGVMVHRVVAEVDRGEPLIVRKVEIKKGDKLEDLEGRIHEVEHQIIVEGAKMVLEELDKEGRP</sequence>
<dbReference type="GO" id="GO:0006189">
    <property type="term" value="P:'de novo' IMP biosynthetic process"/>
    <property type="evidence" value="ECO:0007669"/>
    <property type="project" value="TreeGrafter"/>
</dbReference>
<keyword evidence="13" id="KW-1185">Reference proteome</keyword>
<dbReference type="PANTHER" id="PTHR43369:SF2">
    <property type="entry name" value="PHOSPHORIBOSYLGLYCINAMIDE FORMYLTRANSFERASE"/>
    <property type="match status" value="1"/>
</dbReference>
<proteinExistence type="inferred from homology"/>
<feature type="domain" description="Formyl transferase N-terminal" evidence="10">
    <location>
        <begin position="201"/>
        <end position="287"/>
    </location>
</feature>
<dbReference type="Pfam" id="PF00551">
    <property type="entry name" value="Formyl_trans_N"/>
    <property type="match status" value="2"/>
</dbReference>
<dbReference type="InterPro" id="IPR002376">
    <property type="entry name" value="Formyl_transf_N"/>
</dbReference>
<dbReference type="RefSeq" id="XP_019049059.1">
    <property type="nucleotide sequence ID" value="XM_019189497.1"/>
</dbReference>
<name>A0A1B9GAD6_9TREE</name>
<dbReference type="PANTHER" id="PTHR43369">
    <property type="entry name" value="PHOSPHORIBOSYLGLYCINAMIDE FORMYLTRANSFERASE"/>
    <property type="match status" value="1"/>
</dbReference>
<dbReference type="OrthoDB" id="5575075at2759"/>
<reference evidence="11" key="3">
    <citation type="submission" date="2014-01" db="EMBL/GenBank/DDBJ databases">
        <title>Evolution of pathogenesis and genome organization in the Tremellales.</title>
        <authorList>
            <person name="Cuomo C."/>
            <person name="Litvintseva A."/>
            <person name="Heitman J."/>
            <person name="Chen Y."/>
            <person name="Sun S."/>
            <person name="Springer D."/>
            <person name="Dromer F."/>
            <person name="Young S."/>
            <person name="Zeng Q."/>
            <person name="Chapman S."/>
            <person name="Gujja S."/>
            <person name="Saif S."/>
            <person name="Birren B."/>
        </authorList>
    </citation>
    <scope>NUCLEOTIDE SEQUENCE</scope>
    <source>
        <strain evidence="11">CBS 10118</strain>
    </source>
</reference>
<comment type="pathway">
    <text evidence="1">Purine metabolism; IMP biosynthesis via de novo pathway; N(2)-formyl-N(1)-(5-phospho-D-ribosyl)glycinamide from N(1)-(5-phospho-D-ribosyl)glycinamide (10-formyl THF route): step 1/1.</text>
</comment>
<dbReference type="InterPro" id="IPR001555">
    <property type="entry name" value="GART_AS"/>
</dbReference>
<protein>
    <recommendedName>
        <fullName evidence="2">phosphoribosylglycinamide formyltransferase 1</fullName>
        <ecNumber evidence="2">2.1.2.2</ecNumber>
    </recommendedName>
    <alternativeName>
        <fullName evidence="7">5'-phosphoribosylglycinamide transformylase</fullName>
    </alternativeName>
    <alternativeName>
        <fullName evidence="6">GAR transformylase</fullName>
    </alternativeName>
</protein>
<dbReference type="EMBL" id="KI894019">
    <property type="protein sequence ID" value="OCF27989.1"/>
    <property type="molecule type" value="Genomic_DNA"/>
</dbReference>
<reference evidence="11" key="1">
    <citation type="submission" date="2013-07" db="EMBL/GenBank/DDBJ databases">
        <title>The Genome Sequence of Cryptococcus bestiolae CBS10118.</title>
        <authorList>
            <consortium name="The Broad Institute Genome Sequencing Platform"/>
            <person name="Cuomo C."/>
            <person name="Litvintseva A."/>
            <person name="Chen Y."/>
            <person name="Heitman J."/>
            <person name="Sun S."/>
            <person name="Springer D."/>
            <person name="Dromer F."/>
            <person name="Young S.K."/>
            <person name="Zeng Q."/>
            <person name="Gargeya S."/>
            <person name="Fitzgerald M."/>
            <person name="Abouelleil A."/>
            <person name="Alvarado L."/>
            <person name="Berlin A.M."/>
            <person name="Chapman S.B."/>
            <person name="Dewar J."/>
            <person name="Goldberg J."/>
            <person name="Griggs A."/>
            <person name="Gujja S."/>
            <person name="Hansen M."/>
            <person name="Howarth C."/>
            <person name="Imamovic A."/>
            <person name="Larimer J."/>
            <person name="McCowan C."/>
            <person name="Murphy C."/>
            <person name="Pearson M."/>
            <person name="Priest M."/>
            <person name="Roberts A."/>
            <person name="Saif S."/>
            <person name="Shea T."/>
            <person name="Sykes S."/>
            <person name="Wortman J."/>
            <person name="Nusbaum C."/>
            <person name="Birren B."/>
        </authorList>
    </citation>
    <scope>NUCLEOTIDE SEQUENCE [LARGE SCALE GENOMIC DNA]</scope>
    <source>
        <strain evidence="11">CBS 10118</strain>
    </source>
</reference>
<evidence type="ECO:0000256" key="2">
    <source>
        <dbReference type="ARBA" id="ARBA00012254"/>
    </source>
</evidence>
<reference evidence="12" key="2">
    <citation type="submission" date="2013-07" db="EMBL/GenBank/DDBJ databases">
        <authorList>
            <consortium name="The Broad Institute Genome Sequencing Platform"/>
            <person name="Cuomo C."/>
            <person name="Litvintseva A."/>
            <person name="Chen Y."/>
            <person name="Heitman J."/>
            <person name="Sun S."/>
            <person name="Springer D."/>
            <person name="Dromer F."/>
            <person name="Young S.K."/>
            <person name="Zeng Q."/>
            <person name="Gargeya S."/>
            <person name="Fitzgerald M."/>
            <person name="Abouelleil A."/>
            <person name="Alvarado L."/>
            <person name="Berlin A.M."/>
            <person name="Chapman S.B."/>
            <person name="Dewar J."/>
            <person name="Goldberg J."/>
            <person name="Griggs A."/>
            <person name="Gujja S."/>
            <person name="Hansen M."/>
            <person name="Howarth C."/>
            <person name="Imamovic A."/>
            <person name="Larimer J."/>
            <person name="McCowan C."/>
            <person name="Murphy C."/>
            <person name="Pearson M."/>
            <person name="Priest M."/>
            <person name="Roberts A."/>
            <person name="Saif S."/>
            <person name="Shea T."/>
            <person name="Sykes S."/>
            <person name="Wortman J."/>
            <person name="Nusbaum C."/>
            <person name="Birren B."/>
        </authorList>
    </citation>
    <scope>NUCLEOTIDE SEQUENCE</scope>
    <source>
        <strain evidence="12">CBS 10118</strain>
    </source>
</reference>
<dbReference type="EMBL" id="CP144542">
    <property type="protein sequence ID" value="WVW82126.1"/>
    <property type="molecule type" value="Genomic_DNA"/>
</dbReference>
<evidence type="ECO:0000256" key="4">
    <source>
        <dbReference type="ARBA" id="ARBA00022755"/>
    </source>
</evidence>
<evidence type="ECO:0000256" key="1">
    <source>
        <dbReference type="ARBA" id="ARBA00005054"/>
    </source>
</evidence>
<dbReference type="GO" id="GO:0004644">
    <property type="term" value="F:phosphoribosylglycinamide formyltransferase activity"/>
    <property type="evidence" value="ECO:0007669"/>
    <property type="project" value="UniProtKB-EC"/>
</dbReference>